<proteinExistence type="predicted"/>
<feature type="compositionally biased region" description="Basic and acidic residues" evidence="1">
    <location>
        <begin position="248"/>
        <end position="265"/>
    </location>
</feature>
<dbReference type="InterPro" id="IPR006570">
    <property type="entry name" value="SPK_dom"/>
</dbReference>
<dbReference type="KEGG" id="crq:GCK72_019809"/>
<protein>
    <recommendedName>
        <fullName evidence="2">SPK domain-containing protein</fullName>
    </recommendedName>
</protein>
<evidence type="ECO:0000313" key="4">
    <source>
        <dbReference type="Proteomes" id="UP000483820"/>
    </source>
</evidence>
<dbReference type="CTD" id="9818112"/>
<dbReference type="InterPro" id="IPR053315">
    <property type="entry name" value="Peptidase_C14A"/>
</dbReference>
<sequence>MSAGQAENIESDEETTNLLYNFLIEKAKTAESPLKIKELCKEFLTETKSALTVNSLSTKIFEYRVKIHELENMDEETKIRMIFALSASVDSGFLLKIKESGDVQTDHARRITEYKKKGGGFELRGIHLCPHRLSQEREKKMLEFLAKKSQTTDYVLTDSTFITEFQNYSKTSVSLSILDSRYRAIKRHLHSSTHFADSTKVKMMFISGAVVSEKYLKKLEENAEVKLDSKNRITKYVANDKSLKLKGEHSLSAKRRSEMTHRINDTVDDALESDKDDKESVKNDEKKDELTRSGRVSRKRVSSYGVLFDQNDLERKPLTSYIDVTNIAESISRKKPKISEKSSEKTIKTEDTVNGDSNCNLGSDNVSISMNVELIKNEEVSSPSPINHQDISKDSGTESVDSKPDVQSRTLDSTGVKTIKTENNQDKRDVLTEQSQDWVSLQEFLKLLYSPVVTLDSVKLYIIQQKMKEKIKELRHQDEEVPIEVIRSSLESCLYIFTKSAELSATPEDTTPKLKDLVLILLMVTCYYDRSLYELQRKLRTLTNDPENQTKTVAMEKVLSAFETMLNIVCH</sequence>
<name>A0A6A5GF13_CAERE</name>
<dbReference type="Pfam" id="PF04435">
    <property type="entry name" value="SPK"/>
    <property type="match status" value="2"/>
</dbReference>
<dbReference type="SMART" id="SM00583">
    <property type="entry name" value="SPK"/>
    <property type="match status" value="2"/>
</dbReference>
<feature type="domain" description="SPK" evidence="2">
    <location>
        <begin position="15"/>
        <end position="125"/>
    </location>
</feature>
<feature type="compositionally biased region" description="Polar residues" evidence="1">
    <location>
        <begin position="407"/>
        <end position="416"/>
    </location>
</feature>
<evidence type="ECO:0000259" key="2">
    <source>
        <dbReference type="SMART" id="SM00583"/>
    </source>
</evidence>
<gene>
    <name evidence="3" type="ORF">GCK72_019809</name>
</gene>
<feature type="region of interest" description="Disordered" evidence="1">
    <location>
        <begin position="378"/>
        <end position="421"/>
    </location>
</feature>
<organism evidence="3 4">
    <name type="scientific">Caenorhabditis remanei</name>
    <name type="common">Caenorhabditis vulgaris</name>
    <dbReference type="NCBI Taxonomy" id="31234"/>
    <lineage>
        <taxon>Eukaryota</taxon>
        <taxon>Metazoa</taxon>
        <taxon>Ecdysozoa</taxon>
        <taxon>Nematoda</taxon>
        <taxon>Chromadorea</taxon>
        <taxon>Rhabditida</taxon>
        <taxon>Rhabditina</taxon>
        <taxon>Rhabditomorpha</taxon>
        <taxon>Rhabditoidea</taxon>
        <taxon>Rhabditidae</taxon>
        <taxon>Peloderinae</taxon>
        <taxon>Caenorhabditis</taxon>
    </lineage>
</organism>
<feature type="compositionally biased region" description="Polar residues" evidence="1">
    <location>
        <begin position="380"/>
        <end position="389"/>
    </location>
</feature>
<feature type="compositionally biased region" description="Basic and acidic residues" evidence="1">
    <location>
        <begin position="390"/>
        <end position="406"/>
    </location>
</feature>
<feature type="region of interest" description="Disordered" evidence="1">
    <location>
        <begin position="248"/>
        <end position="296"/>
    </location>
</feature>
<dbReference type="GeneID" id="9818112"/>
<feature type="region of interest" description="Disordered" evidence="1">
    <location>
        <begin position="333"/>
        <end position="361"/>
    </location>
</feature>
<evidence type="ECO:0000313" key="3">
    <source>
        <dbReference type="EMBL" id="KAF1753253.1"/>
    </source>
</evidence>
<feature type="compositionally biased region" description="Basic and acidic residues" evidence="1">
    <location>
        <begin position="337"/>
        <end position="351"/>
    </location>
</feature>
<dbReference type="PANTHER" id="PTHR23362:SF8">
    <property type="entry name" value="SPK DOMAIN-CONTAINING PROTEIN"/>
    <property type="match status" value="1"/>
</dbReference>
<dbReference type="Proteomes" id="UP000483820">
    <property type="component" value="Chromosome V"/>
</dbReference>
<evidence type="ECO:0000256" key="1">
    <source>
        <dbReference type="SAM" id="MobiDB-lite"/>
    </source>
</evidence>
<dbReference type="EMBL" id="WUAV01000005">
    <property type="protein sequence ID" value="KAF1753253.1"/>
    <property type="molecule type" value="Genomic_DNA"/>
</dbReference>
<feature type="domain" description="SPK" evidence="2">
    <location>
        <begin position="137"/>
        <end position="247"/>
    </location>
</feature>
<accession>A0A6A5GF13</accession>
<reference evidence="3 4" key="1">
    <citation type="submission" date="2019-12" db="EMBL/GenBank/DDBJ databases">
        <title>Chromosome-level assembly of the Caenorhabditis remanei genome.</title>
        <authorList>
            <person name="Teterina A.A."/>
            <person name="Willis J.H."/>
            <person name="Phillips P.C."/>
        </authorList>
    </citation>
    <scope>NUCLEOTIDE SEQUENCE [LARGE SCALE GENOMIC DNA]</scope>
    <source>
        <strain evidence="3 4">PX506</strain>
        <tissue evidence="3">Whole organism</tissue>
    </source>
</reference>
<feature type="compositionally biased region" description="Basic and acidic residues" evidence="1">
    <location>
        <begin position="272"/>
        <end position="292"/>
    </location>
</feature>
<dbReference type="PANTHER" id="PTHR23362">
    <property type="entry name" value="L-PLASTIN-RELATED"/>
    <property type="match status" value="1"/>
</dbReference>
<dbReference type="AlphaFoldDB" id="A0A6A5GF13"/>
<dbReference type="RefSeq" id="XP_003116724.2">
    <property type="nucleotide sequence ID" value="XM_003116676.2"/>
</dbReference>
<comment type="caution">
    <text evidence="3">The sequence shown here is derived from an EMBL/GenBank/DDBJ whole genome shotgun (WGS) entry which is preliminary data.</text>
</comment>